<comment type="subcellular location">
    <subcellularLocation>
        <location evidence="1">Cell membrane</location>
        <topology evidence="1">Multi-pass membrane protein</topology>
    </subcellularLocation>
</comment>
<keyword evidence="8" id="KW-1185">Reference proteome</keyword>
<feature type="transmembrane region" description="Helical" evidence="6">
    <location>
        <begin position="39"/>
        <end position="63"/>
    </location>
</feature>
<evidence type="ECO:0000256" key="1">
    <source>
        <dbReference type="ARBA" id="ARBA00004651"/>
    </source>
</evidence>
<dbReference type="AlphaFoldDB" id="A0A4R9JEY6"/>
<keyword evidence="2" id="KW-1003">Cell membrane</keyword>
<dbReference type="GO" id="GO:0005886">
    <property type="term" value="C:plasma membrane"/>
    <property type="evidence" value="ECO:0007669"/>
    <property type="project" value="UniProtKB-SubCell"/>
</dbReference>
<feature type="transmembrane region" description="Helical" evidence="6">
    <location>
        <begin position="252"/>
        <end position="272"/>
    </location>
</feature>
<protein>
    <submittedName>
        <fullName evidence="7">MFS transporter</fullName>
    </submittedName>
</protein>
<feature type="transmembrane region" description="Helical" evidence="6">
    <location>
        <begin position="165"/>
        <end position="185"/>
    </location>
</feature>
<name>A0A4R9JEY6_9LEPT</name>
<feature type="transmembrane region" description="Helical" evidence="6">
    <location>
        <begin position="215"/>
        <end position="240"/>
    </location>
</feature>
<comment type="caution">
    <text evidence="7">The sequence shown here is derived from an EMBL/GenBank/DDBJ whole genome shotgun (WGS) entry which is preliminary data.</text>
</comment>
<evidence type="ECO:0000256" key="3">
    <source>
        <dbReference type="ARBA" id="ARBA00022692"/>
    </source>
</evidence>
<proteinExistence type="predicted"/>
<organism evidence="7 8">
    <name type="scientific">Leptospira perdikensis</name>
    <dbReference type="NCBI Taxonomy" id="2484948"/>
    <lineage>
        <taxon>Bacteria</taxon>
        <taxon>Pseudomonadati</taxon>
        <taxon>Spirochaetota</taxon>
        <taxon>Spirochaetia</taxon>
        <taxon>Leptospirales</taxon>
        <taxon>Leptospiraceae</taxon>
        <taxon>Leptospira</taxon>
    </lineage>
</organism>
<keyword evidence="5 6" id="KW-0472">Membrane</keyword>
<feature type="transmembrane region" description="Helical" evidence="6">
    <location>
        <begin position="7"/>
        <end position="27"/>
    </location>
</feature>
<keyword evidence="4 6" id="KW-1133">Transmembrane helix</keyword>
<feature type="transmembrane region" description="Helical" evidence="6">
    <location>
        <begin position="304"/>
        <end position="326"/>
    </location>
</feature>
<dbReference type="PANTHER" id="PTHR23513">
    <property type="entry name" value="INTEGRAL MEMBRANE EFFLUX PROTEIN-RELATED"/>
    <property type="match status" value="1"/>
</dbReference>
<dbReference type="Gene3D" id="1.20.1250.20">
    <property type="entry name" value="MFS general substrate transporter like domains"/>
    <property type="match status" value="1"/>
</dbReference>
<evidence type="ECO:0000256" key="4">
    <source>
        <dbReference type="ARBA" id="ARBA00022989"/>
    </source>
</evidence>
<evidence type="ECO:0000313" key="8">
    <source>
        <dbReference type="Proteomes" id="UP000298125"/>
    </source>
</evidence>
<feature type="transmembrane region" description="Helical" evidence="6">
    <location>
        <begin position="364"/>
        <end position="388"/>
    </location>
</feature>
<dbReference type="Proteomes" id="UP000298125">
    <property type="component" value="Unassembled WGS sequence"/>
</dbReference>
<dbReference type="InterPro" id="IPR011701">
    <property type="entry name" value="MFS"/>
</dbReference>
<feature type="transmembrane region" description="Helical" evidence="6">
    <location>
        <begin position="138"/>
        <end position="159"/>
    </location>
</feature>
<evidence type="ECO:0000256" key="5">
    <source>
        <dbReference type="ARBA" id="ARBA00023136"/>
    </source>
</evidence>
<dbReference type="InterPro" id="IPR036259">
    <property type="entry name" value="MFS_trans_sf"/>
</dbReference>
<gene>
    <name evidence="7" type="ORF">EHQ49_12720</name>
</gene>
<dbReference type="RefSeq" id="WP_135580008.1">
    <property type="nucleotide sequence ID" value="NZ_RQGA01000013.1"/>
</dbReference>
<evidence type="ECO:0000313" key="7">
    <source>
        <dbReference type="EMBL" id="TGL39210.1"/>
    </source>
</evidence>
<reference evidence="7" key="1">
    <citation type="journal article" date="2019" name="PLoS Negl. Trop. Dis.">
        <title>Revisiting the worldwide diversity of Leptospira species in the environment.</title>
        <authorList>
            <person name="Vincent A.T."/>
            <person name="Schiettekatte O."/>
            <person name="Bourhy P."/>
            <person name="Veyrier F.J."/>
            <person name="Picardeau M."/>
        </authorList>
    </citation>
    <scope>NUCLEOTIDE SEQUENCE [LARGE SCALE GENOMIC DNA]</scope>
    <source>
        <strain evidence="7">201702692</strain>
    </source>
</reference>
<feature type="transmembrane region" description="Helical" evidence="6">
    <location>
        <begin position="70"/>
        <end position="90"/>
    </location>
</feature>
<keyword evidence="3 6" id="KW-0812">Transmembrane</keyword>
<dbReference type="EMBL" id="RQGA01000013">
    <property type="protein sequence ID" value="TGL39210.1"/>
    <property type="molecule type" value="Genomic_DNA"/>
</dbReference>
<dbReference type="GO" id="GO:0022857">
    <property type="term" value="F:transmembrane transporter activity"/>
    <property type="evidence" value="ECO:0007669"/>
    <property type="project" value="InterPro"/>
</dbReference>
<feature type="transmembrane region" description="Helical" evidence="6">
    <location>
        <begin position="338"/>
        <end position="358"/>
    </location>
</feature>
<accession>A0A4R9JEY6</accession>
<evidence type="ECO:0000256" key="6">
    <source>
        <dbReference type="SAM" id="Phobius"/>
    </source>
</evidence>
<sequence>MNKNNYLYLLSTMFGYTAIVMFNYFVIVYSHDLTKADSLGASLFLLIHIPFVLFGLITGIIIDFNSKRKILIISQTIYIIGNLFFALLIYTTDNQVYISNYLFLLSIILGFSFSFLPATRLAIIGQLTKDELKGKMTVFVNLSYIFAFGFGPLFVGFIKEYYPNFLIPLIIALLFFISNFLLIFVKLIPLEVKQFVSIRTGINDLIHYLNQNREIVYLLMLVPLTTFLLGPFQILIPTYGETIFKLGDSVKPIYFLILAIGLGFGGFLQLVLKDVKLVYIIFGASIISAVSIFVFMPIEILTLNILIIFISSICCSISTNYLVSLIQMRLNEEYRSRILSLYSILQLGVSAVLGLIAAKVSDKFGPVIAFQNFGLLLFVFSILIILIFRIRNFNLDLRLKKQTL</sequence>
<dbReference type="SUPFAM" id="SSF103473">
    <property type="entry name" value="MFS general substrate transporter"/>
    <property type="match status" value="1"/>
</dbReference>
<feature type="transmembrane region" description="Helical" evidence="6">
    <location>
        <begin position="96"/>
        <end position="117"/>
    </location>
</feature>
<dbReference type="PANTHER" id="PTHR23513:SF6">
    <property type="entry name" value="MAJOR FACILITATOR SUPERFAMILY ASSOCIATED DOMAIN-CONTAINING PROTEIN"/>
    <property type="match status" value="1"/>
</dbReference>
<evidence type="ECO:0000256" key="2">
    <source>
        <dbReference type="ARBA" id="ARBA00022475"/>
    </source>
</evidence>
<dbReference type="Pfam" id="PF07690">
    <property type="entry name" value="MFS_1"/>
    <property type="match status" value="1"/>
</dbReference>
<feature type="transmembrane region" description="Helical" evidence="6">
    <location>
        <begin position="277"/>
        <end position="298"/>
    </location>
</feature>